<comment type="similarity">
    <text evidence="1 5">Belongs to the glycosyl hydrolase 43 family.</text>
</comment>
<dbReference type="EMBL" id="CAJVRL010000056">
    <property type="protein sequence ID" value="CAG8954440.1"/>
    <property type="molecule type" value="Genomic_DNA"/>
</dbReference>
<dbReference type="InterPro" id="IPR023296">
    <property type="entry name" value="Glyco_hydro_beta-prop_sf"/>
</dbReference>
<keyword evidence="2 6" id="KW-0732">Signal</keyword>
<keyword evidence="3 5" id="KW-0378">Hydrolase</keyword>
<dbReference type="CDD" id="cd18820">
    <property type="entry name" value="GH43_LbAraf43-like"/>
    <property type="match status" value="1"/>
</dbReference>
<dbReference type="PANTHER" id="PTHR43817">
    <property type="entry name" value="GLYCOSYL HYDROLASE"/>
    <property type="match status" value="1"/>
</dbReference>
<evidence type="ECO:0000256" key="1">
    <source>
        <dbReference type="ARBA" id="ARBA00009865"/>
    </source>
</evidence>
<dbReference type="GO" id="GO:0004553">
    <property type="term" value="F:hydrolase activity, hydrolyzing O-glycosyl compounds"/>
    <property type="evidence" value="ECO:0007669"/>
    <property type="project" value="InterPro"/>
</dbReference>
<protein>
    <recommendedName>
        <fullName evidence="9">Glycoside hydrolase family 43 protein</fullName>
    </recommendedName>
</protein>
<feature type="signal peptide" evidence="6">
    <location>
        <begin position="1"/>
        <end position="18"/>
    </location>
</feature>
<evidence type="ECO:0008006" key="9">
    <source>
        <dbReference type="Google" id="ProtNLM"/>
    </source>
</evidence>
<keyword evidence="8" id="KW-1185">Reference proteome</keyword>
<dbReference type="AlphaFoldDB" id="A0A9N9PSR7"/>
<proteinExistence type="inferred from homology"/>
<accession>A0A9N9PSR7</accession>
<dbReference type="InterPro" id="IPR006710">
    <property type="entry name" value="Glyco_hydro_43"/>
</dbReference>
<gene>
    <name evidence="7" type="ORF">HYFRA_00006067</name>
</gene>
<dbReference type="SUPFAM" id="SSF75005">
    <property type="entry name" value="Arabinanase/levansucrase/invertase"/>
    <property type="match status" value="1"/>
</dbReference>
<dbReference type="PANTHER" id="PTHR43817:SF1">
    <property type="entry name" value="HYDROLASE, FAMILY 43, PUTATIVE (AFU_ORTHOLOGUE AFUA_3G01660)-RELATED"/>
    <property type="match status" value="1"/>
</dbReference>
<feature type="chain" id="PRO_5040187495" description="Glycoside hydrolase family 43 protein" evidence="6">
    <location>
        <begin position="19"/>
        <end position="325"/>
    </location>
</feature>
<dbReference type="Gene3D" id="2.115.10.20">
    <property type="entry name" value="Glycosyl hydrolase domain, family 43"/>
    <property type="match status" value="1"/>
</dbReference>
<keyword evidence="4 5" id="KW-0326">Glycosidase</keyword>
<comment type="caution">
    <text evidence="7">The sequence shown here is derived from an EMBL/GenBank/DDBJ whole genome shotgun (WGS) entry which is preliminary data.</text>
</comment>
<dbReference type="OrthoDB" id="272289at2759"/>
<evidence type="ECO:0000256" key="4">
    <source>
        <dbReference type="ARBA" id="ARBA00023295"/>
    </source>
</evidence>
<evidence type="ECO:0000256" key="3">
    <source>
        <dbReference type="ARBA" id="ARBA00022801"/>
    </source>
</evidence>
<evidence type="ECO:0000256" key="5">
    <source>
        <dbReference type="RuleBase" id="RU361187"/>
    </source>
</evidence>
<dbReference type="Pfam" id="PF04616">
    <property type="entry name" value="Glyco_hydro_43"/>
    <property type="match status" value="1"/>
</dbReference>
<organism evidence="7 8">
    <name type="scientific">Hymenoscyphus fraxineus</name>
    <dbReference type="NCBI Taxonomy" id="746836"/>
    <lineage>
        <taxon>Eukaryota</taxon>
        <taxon>Fungi</taxon>
        <taxon>Dikarya</taxon>
        <taxon>Ascomycota</taxon>
        <taxon>Pezizomycotina</taxon>
        <taxon>Leotiomycetes</taxon>
        <taxon>Helotiales</taxon>
        <taxon>Helotiaceae</taxon>
        <taxon>Hymenoscyphus</taxon>
    </lineage>
</organism>
<reference evidence="7" key="1">
    <citation type="submission" date="2021-07" db="EMBL/GenBank/DDBJ databases">
        <authorList>
            <person name="Durling M."/>
        </authorList>
    </citation>
    <scope>NUCLEOTIDE SEQUENCE</scope>
</reference>
<evidence type="ECO:0000313" key="7">
    <source>
        <dbReference type="EMBL" id="CAG8954440.1"/>
    </source>
</evidence>
<evidence type="ECO:0000256" key="2">
    <source>
        <dbReference type="ARBA" id="ARBA00022729"/>
    </source>
</evidence>
<evidence type="ECO:0000313" key="8">
    <source>
        <dbReference type="Proteomes" id="UP000696280"/>
    </source>
</evidence>
<name>A0A9N9PSR7_9HELO</name>
<dbReference type="GO" id="GO:0005975">
    <property type="term" value="P:carbohydrate metabolic process"/>
    <property type="evidence" value="ECO:0007669"/>
    <property type="project" value="InterPro"/>
</dbReference>
<dbReference type="Proteomes" id="UP000696280">
    <property type="component" value="Unassembled WGS sequence"/>
</dbReference>
<evidence type="ECO:0000256" key="6">
    <source>
        <dbReference type="SAM" id="SignalP"/>
    </source>
</evidence>
<sequence length="325" mass="36240">MRFSLIFSLLSLAGLSIQEDYSNPLKKTQGSDPFIVTDLGYYYLLTSTWSDVHITRAKTLEGLKTGEKKVVYRSEEIARCCYLWSPELWKIDGIWYLYFTAGTKESLDGQRVHVLTGGQSPFDDYTYTAQLTPKWGIDATIFRTPEKNYLVWSGIAMWQSLFIAELLTPSTITSPTLLSEPTIPWEQVRNPVNEGPAALYAGGKSYLTYSASDCWSPDYQLGLLTWDGVTDPLRADGWTKSGPIMNSANGNFGTGHNGFFTSFDQSETWIVYHATSKPTGNCGAMRYTMAQKMNFNGEGTPIWPVIAPPLNETLPGPAGEDIELH</sequence>